<dbReference type="AlphaFoldDB" id="A0A2U1LLW3"/>
<dbReference type="OrthoDB" id="4062651at2759"/>
<protein>
    <submittedName>
        <fullName evidence="6">Serine-threonine/tyrosine-protein kinase catalytic domain-containing protein</fullName>
    </submittedName>
</protein>
<feature type="transmembrane region" description="Helical" evidence="4">
    <location>
        <begin position="243"/>
        <end position="261"/>
    </location>
</feature>
<name>A0A2U1LLW3_ARTAN</name>
<proteinExistence type="predicted"/>
<keyword evidence="4" id="KW-0812">Transmembrane</keyword>
<evidence type="ECO:0000256" key="1">
    <source>
        <dbReference type="ARBA" id="ARBA00022741"/>
    </source>
</evidence>
<keyword evidence="6" id="KW-0808">Transferase</keyword>
<reference evidence="6 7" key="1">
    <citation type="journal article" date="2018" name="Mol. Plant">
        <title>The genome of Artemisia annua provides insight into the evolution of Asteraceae family and artemisinin biosynthesis.</title>
        <authorList>
            <person name="Shen Q."/>
            <person name="Zhang L."/>
            <person name="Liao Z."/>
            <person name="Wang S."/>
            <person name="Yan T."/>
            <person name="Shi P."/>
            <person name="Liu M."/>
            <person name="Fu X."/>
            <person name="Pan Q."/>
            <person name="Wang Y."/>
            <person name="Lv Z."/>
            <person name="Lu X."/>
            <person name="Zhang F."/>
            <person name="Jiang W."/>
            <person name="Ma Y."/>
            <person name="Chen M."/>
            <person name="Hao X."/>
            <person name="Li L."/>
            <person name="Tang Y."/>
            <person name="Lv G."/>
            <person name="Zhou Y."/>
            <person name="Sun X."/>
            <person name="Brodelius P.E."/>
            <person name="Rose J.K.C."/>
            <person name="Tang K."/>
        </authorList>
    </citation>
    <scope>NUCLEOTIDE SEQUENCE [LARGE SCALE GENOMIC DNA]</scope>
    <source>
        <strain evidence="7">cv. Huhao1</strain>
        <tissue evidence="6">Leaf</tissue>
    </source>
</reference>
<keyword evidence="4" id="KW-0472">Membrane</keyword>
<dbReference type="GO" id="GO:0016301">
    <property type="term" value="F:kinase activity"/>
    <property type="evidence" value="ECO:0007669"/>
    <property type="project" value="UniProtKB-KW"/>
</dbReference>
<dbReference type="STRING" id="35608.A0A2U1LLW3"/>
<evidence type="ECO:0000256" key="4">
    <source>
        <dbReference type="SAM" id="Phobius"/>
    </source>
</evidence>
<evidence type="ECO:0000256" key="2">
    <source>
        <dbReference type="ARBA" id="ARBA00022840"/>
    </source>
</evidence>
<dbReference type="GO" id="GO:0005524">
    <property type="term" value="F:ATP binding"/>
    <property type="evidence" value="ECO:0007669"/>
    <property type="project" value="UniProtKB-UniRule"/>
</dbReference>
<gene>
    <name evidence="6" type="ORF">CTI12_AA480700</name>
</gene>
<feature type="binding site" evidence="3">
    <location>
        <position position="362"/>
    </location>
    <ligand>
        <name>ATP</name>
        <dbReference type="ChEBI" id="CHEBI:30616"/>
    </ligand>
</feature>
<comment type="caution">
    <text evidence="6">The sequence shown here is derived from an EMBL/GenBank/DDBJ whole genome shotgun (WGS) entry which is preliminary data.</text>
</comment>
<dbReference type="Proteomes" id="UP000245207">
    <property type="component" value="Unassembled WGS sequence"/>
</dbReference>
<dbReference type="Gene3D" id="3.30.200.20">
    <property type="entry name" value="Phosphorylase Kinase, domain 1"/>
    <property type="match status" value="1"/>
</dbReference>
<dbReference type="PANTHER" id="PTHR46008:SF25">
    <property type="entry name" value="PROTEIN KINASE DOMAIN-CONTAINING PROTEIN"/>
    <property type="match status" value="1"/>
</dbReference>
<organism evidence="6 7">
    <name type="scientific">Artemisia annua</name>
    <name type="common">Sweet wormwood</name>
    <dbReference type="NCBI Taxonomy" id="35608"/>
    <lineage>
        <taxon>Eukaryota</taxon>
        <taxon>Viridiplantae</taxon>
        <taxon>Streptophyta</taxon>
        <taxon>Embryophyta</taxon>
        <taxon>Tracheophyta</taxon>
        <taxon>Spermatophyta</taxon>
        <taxon>Magnoliopsida</taxon>
        <taxon>eudicotyledons</taxon>
        <taxon>Gunneridae</taxon>
        <taxon>Pentapetalae</taxon>
        <taxon>asterids</taxon>
        <taxon>campanulids</taxon>
        <taxon>Asterales</taxon>
        <taxon>Asteraceae</taxon>
        <taxon>Asteroideae</taxon>
        <taxon>Anthemideae</taxon>
        <taxon>Artemisiinae</taxon>
        <taxon>Artemisia</taxon>
    </lineage>
</organism>
<keyword evidence="5" id="KW-0732">Signal</keyword>
<keyword evidence="6" id="KW-0418">Kinase</keyword>
<keyword evidence="1 3" id="KW-0547">Nucleotide-binding</keyword>
<feature type="signal peptide" evidence="5">
    <location>
        <begin position="1"/>
        <end position="16"/>
    </location>
</feature>
<dbReference type="InterPro" id="IPR017441">
    <property type="entry name" value="Protein_kinase_ATP_BS"/>
</dbReference>
<feature type="transmembrane region" description="Helical" evidence="4">
    <location>
        <begin position="268"/>
        <end position="289"/>
    </location>
</feature>
<keyword evidence="2 3" id="KW-0067">ATP-binding</keyword>
<keyword evidence="4" id="KW-1133">Transmembrane helix</keyword>
<sequence>MLVTFLILSCLPLLHAFTNDKISTPVCPESFSCPNLAPFKYPFYNNATDERCRLIKVNCTLKGGEIQLEEEGQSYEIVDKVDSDPSVVIRNITFQNLVNTRSCEALMNNFTSPNPLLYSISITPFIALFKCPKNLSYAEELDAYFGDRNYDSWKICKYHNFYHKYLISNATIPSDLPHTCQVIHLPVKPRWEVLNDASNESNIFSLLSPVFSIRIYFCRCHRKDSQCQAHDGKYLCLDTKKGIYGFFTPFSFTIFFSLSLSDKPSIKLILVITGSGLILMLSSAIFIIWRRCRKNPFNYLSSKDQSPSLKDRSLFCGVSVFSNIELEDATQNFDPCHELGDGSFGAVYYGKLKDGREVAVKKLYEHNYKRVQQFLNEDEISLANFALNRIQRCAFEQLIDPLLVSGSNSIMMAMIKLVAELAFRCLQYDSETRPTMNEVLDALMDIQAEGKTDTHENTITDLERHHLLKEMIQWFC</sequence>
<evidence type="ECO:0000313" key="6">
    <source>
        <dbReference type="EMBL" id="PWA49975.1"/>
    </source>
</evidence>
<evidence type="ECO:0000313" key="7">
    <source>
        <dbReference type="Proteomes" id="UP000245207"/>
    </source>
</evidence>
<evidence type="ECO:0000256" key="3">
    <source>
        <dbReference type="PROSITE-ProRule" id="PRU10141"/>
    </source>
</evidence>
<evidence type="ECO:0000256" key="5">
    <source>
        <dbReference type="SAM" id="SignalP"/>
    </source>
</evidence>
<dbReference type="EMBL" id="PKPP01008707">
    <property type="protein sequence ID" value="PWA49975.1"/>
    <property type="molecule type" value="Genomic_DNA"/>
</dbReference>
<dbReference type="PROSITE" id="PS00107">
    <property type="entry name" value="PROTEIN_KINASE_ATP"/>
    <property type="match status" value="1"/>
</dbReference>
<feature type="chain" id="PRO_5015526895" evidence="5">
    <location>
        <begin position="17"/>
        <end position="476"/>
    </location>
</feature>
<keyword evidence="7" id="KW-1185">Reference proteome</keyword>
<dbReference type="PANTHER" id="PTHR46008">
    <property type="entry name" value="LEAF RUST 10 DISEASE-RESISTANCE LOCUS RECEPTOR-LIKE PROTEIN KINASE-LIKE 1.4"/>
    <property type="match status" value="1"/>
</dbReference>
<accession>A0A2U1LLW3</accession>
<dbReference type="InterPro" id="IPR011009">
    <property type="entry name" value="Kinase-like_dom_sf"/>
</dbReference>
<dbReference type="SUPFAM" id="SSF56112">
    <property type="entry name" value="Protein kinase-like (PK-like)"/>
    <property type="match status" value="1"/>
</dbReference>